<dbReference type="PANTHER" id="PTHR35846:SF3">
    <property type="entry name" value="RGS DOMAIN-CONTAINING PROTEIN"/>
    <property type="match status" value="1"/>
</dbReference>
<gene>
    <name evidence="4" type="ORF">C4A77_10490</name>
</gene>
<feature type="compositionally biased region" description="Low complexity" evidence="2">
    <location>
        <begin position="398"/>
        <end position="409"/>
    </location>
</feature>
<dbReference type="Gene3D" id="3.10.350.10">
    <property type="entry name" value="LysM domain"/>
    <property type="match status" value="1"/>
</dbReference>
<proteinExistence type="predicted"/>
<keyword evidence="1" id="KW-0175">Coiled coil</keyword>
<dbReference type="Pfam" id="PF20918">
    <property type="entry name" value="SPOCS_spoVID-N"/>
    <property type="match status" value="1"/>
</dbReference>
<dbReference type="InterPro" id="IPR036779">
    <property type="entry name" value="LysM_dom_sf"/>
</dbReference>
<dbReference type="PROSITE" id="PS51782">
    <property type="entry name" value="LYSM"/>
    <property type="match status" value="1"/>
</dbReference>
<dbReference type="Proteomes" id="UP000239759">
    <property type="component" value="Unassembled WGS sequence"/>
</dbReference>
<evidence type="ECO:0000256" key="2">
    <source>
        <dbReference type="SAM" id="MobiDB-lite"/>
    </source>
</evidence>
<dbReference type="InterPro" id="IPR018392">
    <property type="entry name" value="LysM"/>
</dbReference>
<feature type="compositionally biased region" description="Basic and acidic residues" evidence="2">
    <location>
        <begin position="917"/>
        <end position="952"/>
    </location>
</feature>
<feature type="region of interest" description="Disordered" evidence="2">
    <location>
        <begin position="839"/>
        <end position="880"/>
    </location>
</feature>
<dbReference type="InterPro" id="IPR048862">
    <property type="entry name" value="SPOCS_spoVID_N"/>
</dbReference>
<dbReference type="EMBL" id="PRKQ01000010">
    <property type="protein sequence ID" value="PPB03182.1"/>
    <property type="molecule type" value="Genomic_DNA"/>
</dbReference>
<dbReference type="Pfam" id="PF01476">
    <property type="entry name" value="LysM"/>
    <property type="match status" value="1"/>
</dbReference>
<dbReference type="PANTHER" id="PTHR35846">
    <property type="entry name" value="PROTEIN CBG05131"/>
    <property type="match status" value="1"/>
</dbReference>
<sequence>MLVELKGGAGVSVQDGLLSFQMKETIFLSSDKPEIEELRELELLPDLEIRENDYEITICGSLQLRGKYVPTKNANAKANGGTDTLVSAMKFTPLQLEQGDTEVFFADEEADIMHRIPLSISVPISRTKEVSDIHGIVDSFDYEIKGPKQLLITADLKIAGIQLKNEQEIRAEQQSHKSADTWEYIQVAQDESAEHEYQHVTIDDLERKLTALEKEVEAQLEQQNDEGQELIDEVADTEQYQPYPLYQPFPGFEMQQGDVAQSSWDQDSATRFRYQHPQYAAYEAEAEEEAEREEIEEIEQSSNVPYQTYSNIQEESMGQQSPYEYGFHPISMPEPPQYAPPYGTQPFYPINSFGQGPGHGFGVEPNPIPFAPPPPNPFQPIAGQFHHQQPPQYPFAQMPPYAPPQQMFYQPPPYPPNPVPEPVSAMQYQPEYMAESPYQATYQPPPSNEYVEESVEDQEVRTDGVYAEPVSYHEPAEVEDDDEAALEEEVHESPYEATFKEESSHIEQSEPFTLISEHQEEATEPKEAVVKHQEVVTEPKEAVINHQEVVVEPKEVAVKHQEVVTEPKEAVVKHQEVVTEPKEVAVKHQEVVTKPKEAVINHQEVVTEPKEVAVKHQEVVTEPKEAVVKHQEVVTEPKEVAVNHQEVVTEPKEAVVNHQEVVAEPKEVAVNHQEVVTEPKEAVLKHQEVVTEPKEVAVNHQEVVAEPKEAVVNHQEVVTEPKEVAVNHQEVVAEPKEVAVNHQEVVTEPKEAVVNHQEVVTEPKEAVVKHQEVVTEPKEAVVNHQEVVTEPKEVAVNHQEVVTEPKEAAIKHQEVDTEPKEVAVKHQEVVTEPKEAVIKHQEETTAPKEAVVKHQEETTEPKEAVVKHQEMATEPKEVVTEQREEWIANPHSQSKVQLSADPDPYAKYWESEDDQEDITKTAKKEATTERATEASKVHVDLDENRVHAHTAEYDQELQAPAISTELSTEEEASVLMAQLEAEEEKSVEEIVASPVVEQEKEMKVAIGSKNNHKEQNEMMNFSNIFSHLHGNEKNKNQRVESKQEEALEQTKAKRDGSSSRRDALGNLTSFVQDRTEKFSKLKMCIIQKNDTLDSIAQRYDLSVTKIKEANRMSTDRVEEGQILYIPQ</sequence>
<reference evidence="4 5" key="1">
    <citation type="submission" date="2018-02" db="EMBL/GenBank/DDBJ databases">
        <title>Comparative analysis of genomes of three Brevibacillus laterosporus strains producers of potent antimicrobials isolated from silage.</title>
        <authorList>
            <person name="Kojic M."/>
            <person name="Miljkovic M."/>
            <person name="Studholme D."/>
            <person name="Filipic B."/>
        </authorList>
    </citation>
    <scope>NUCLEOTIDE SEQUENCE [LARGE SCALE GENOMIC DNA]</scope>
    <source>
        <strain evidence="4 5">BGSP11</strain>
    </source>
</reference>
<feature type="compositionally biased region" description="Acidic residues" evidence="2">
    <location>
        <begin position="477"/>
        <end position="490"/>
    </location>
</feature>
<protein>
    <recommendedName>
        <fullName evidence="3">LysM domain-containing protein</fullName>
    </recommendedName>
</protein>
<dbReference type="CDD" id="cd00118">
    <property type="entry name" value="LysM"/>
    <property type="match status" value="1"/>
</dbReference>
<name>A0AAP8QE15_BRELA</name>
<feature type="domain" description="LysM" evidence="3">
    <location>
        <begin position="1082"/>
        <end position="1125"/>
    </location>
</feature>
<feature type="region of interest" description="Disordered" evidence="2">
    <location>
        <begin position="1033"/>
        <end position="1062"/>
    </location>
</feature>
<organism evidence="4 5">
    <name type="scientific">Brevibacillus laterosporus</name>
    <name type="common">Bacillus laterosporus</name>
    <dbReference type="NCBI Taxonomy" id="1465"/>
    <lineage>
        <taxon>Bacteria</taxon>
        <taxon>Bacillati</taxon>
        <taxon>Bacillota</taxon>
        <taxon>Bacilli</taxon>
        <taxon>Bacillales</taxon>
        <taxon>Paenibacillaceae</taxon>
        <taxon>Brevibacillus</taxon>
    </lineage>
</organism>
<evidence type="ECO:0000256" key="1">
    <source>
        <dbReference type="SAM" id="Coils"/>
    </source>
</evidence>
<feature type="region of interest" description="Disordered" evidence="2">
    <location>
        <begin position="398"/>
        <end position="423"/>
    </location>
</feature>
<feature type="region of interest" description="Disordered" evidence="2">
    <location>
        <begin position="438"/>
        <end position="509"/>
    </location>
</feature>
<dbReference type="SMART" id="SM00257">
    <property type="entry name" value="LysM"/>
    <property type="match status" value="1"/>
</dbReference>
<feature type="region of interest" description="Disordered" evidence="2">
    <location>
        <begin position="905"/>
        <end position="972"/>
    </location>
</feature>
<feature type="compositionally biased region" description="Pro residues" evidence="2">
    <location>
        <begin position="410"/>
        <end position="421"/>
    </location>
</feature>
<evidence type="ECO:0000313" key="4">
    <source>
        <dbReference type="EMBL" id="PPB03182.1"/>
    </source>
</evidence>
<feature type="coiled-coil region" evidence="1">
    <location>
        <begin position="202"/>
        <end position="233"/>
    </location>
</feature>
<dbReference type="SUPFAM" id="SSF54106">
    <property type="entry name" value="LysM domain"/>
    <property type="match status" value="1"/>
</dbReference>
<feature type="compositionally biased region" description="Basic and acidic residues" evidence="2">
    <location>
        <begin position="491"/>
        <end position="508"/>
    </location>
</feature>
<evidence type="ECO:0000313" key="5">
    <source>
        <dbReference type="Proteomes" id="UP000239759"/>
    </source>
</evidence>
<accession>A0AAP8QE15</accession>
<dbReference type="AlphaFoldDB" id="A0AAP8QE15"/>
<comment type="caution">
    <text evidence="4">The sequence shown here is derived from an EMBL/GenBank/DDBJ whole genome shotgun (WGS) entry which is preliminary data.</text>
</comment>
<evidence type="ECO:0000259" key="3">
    <source>
        <dbReference type="PROSITE" id="PS51782"/>
    </source>
</evidence>